<dbReference type="Proteomes" id="UP000479190">
    <property type="component" value="Unassembled WGS sequence"/>
</dbReference>
<dbReference type="EMBL" id="CADCXV010000745">
    <property type="protein sequence ID" value="CAB0034534.1"/>
    <property type="molecule type" value="Genomic_DNA"/>
</dbReference>
<accession>A0A6H5ICN3</accession>
<keyword evidence="3" id="KW-1185">Reference proteome</keyword>
<organism evidence="2 3">
    <name type="scientific">Trichogramma brassicae</name>
    <dbReference type="NCBI Taxonomy" id="86971"/>
    <lineage>
        <taxon>Eukaryota</taxon>
        <taxon>Metazoa</taxon>
        <taxon>Ecdysozoa</taxon>
        <taxon>Arthropoda</taxon>
        <taxon>Hexapoda</taxon>
        <taxon>Insecta</taxon>
        <taxon>Pterygota</taxon>
        <taxon>Neoptera</taxon>
        <taxon>Endopterygota</taxon>
        <taxon>Hymenoptera</taxon>
        <taxon>Apocrita</taxon>
        <taxon>Proctotrupomorpha</taxon>
        <taxon>Chalcidoidea</taxon>
        <taxon>Trichogrammatidae</taxon>
        <taxon>Trichogramma</taxon>
    </lineage>
</organism>
<evidence type="ECO:0000313" key="3">
    <source>
        <dbReference type="Proteomes" id="UP000479190"/>
    </source>
</evidence>
<feature type="non-terminal residue" evidence="2">
    <location>
        <position position="228"/>
    </location>
</feature>
<sequence>MKLVYIQTEGNGEVTPINPNKVATASWCRQHSSSSSSSSSSSCPSFAARSPFSQQCVRKQGSRSAAAEHPRPRPPTPQTRAGCAVLYAATTTTTTTAAAPHSTTTITNTTTTTTTTVDTTASARPRAPLYISLLTELHLRFIHVYAHLFVGACDQWKHRRSSRRMHRLASLVIKLIKICHVFYVARARLGACTRMELLISFRAIVSSKFFPAIAQIYERCVKQFFYLV</sequence>
<protein>
    <submittedName>
        <fullName evidence="2">Uncharacterized protein</fullName>
    </submittedName>
</protein>
<proteinExistence type="predicted"/>
<evidence type="ECO:0000256" key="1">
    <source>
        <dbReference type="SAM" id="MobiDB-lite"/>
    </source>
</evidence>
<gene>
    <name evidence="2" type="ORF">TBRA_LOCUS6432</name>
</gene>
<evidence type="ECO:0000313" key="2">
    <source>
        <dbReference type="EMBL" id="CAB0034534.1"/>
    </source>
</evidence>
<feature type="region of interest" description="Disordered" evidence="1">
    <location>
        <begin position="57"/>
        <end position="81"/>
    </location>
</feature>
<name>A0A6H5ICN3_9HYME</name>
<reference evidence="2 3" key="1">
    <citation type="submission" date="2020-02" db="EMBL/GenBank/DDBJ databases">
        <authorList>
            <person name="Ferguson B K."/>
        </authorList>
    </citation>
    <scope>NUCLEOTIDE SEQUENCE [LARGE SCALE GENOMIC DNA]</scope>
</reference>
<dbReference type="AlphaFoldDB" id="A0A6H5ICN3"/>